<dbReference type="Proteomes" id="UP000231279">
    <property type="component" value="Unassembled WGS sequence"/>
</dbReference>
<feature type="region of interest" description="Disordered" evidence="1">
    <location>
        <begin position="376"/>
        <end position="404"/>
    </location>
</feature>
<dbReference type="STRING" id="429701.A0A2G9HF76"/>
<dbReference type="InterPro" id="IPR040378">
    <property type="entry name" value="BASL"/>
</dbReference>
<dbReference type="EMBL" id="NKXS01001954">
    <property type="protein sequence ID" value="PIN16093.1"/>
    <property type="molecule type" value="Genomic_DNA"/>
</dbReference>
<feature type="compositionally biased region" description="Low complexity" evidence="1">
    <location>
        <begin position="287"/>
        <end position="299"/>
    </location>
</feature>
<evidence type="ECO:0000256" key="1">
    <source>
        <dbReference type="SAM" id="MobiDB-lite"/>
    </source>
</evidence>
<name>A0A2G9HF76_9LAMI</name>
<gene>
    <name evidence="2" type="ORF">CDL12_11260</name>
</gene>
<evidence type="ECO:0000313" key="3">
    <source>
        <dbReference type="Proteomes" id="UP000231279"/>
    </source>
</evidence>
<dbReference type="PANTHER" id="PTHR33914:SF2">
    <property type="entry name" value="OS02G0582100 PROTEIN"/>
    <property type="match status" value="1"/>
</dbReference>
<proteinExistence type="predicted"/>
<evidence type="ECO:0000313" key="2">
    <source>
        <dbReference type="EMBL" id="PIN16093.1"/>
    </source>
</evidence>
<organism evidence="2 3">
    <name type="scientific">Handroanthus impetiginosus</name>
    <dbReference type="NCBI Taxonomy" id="429701"/>
    <lineage>
        <taxon>Eukaryota</taxon>
        <taxon>Viridiplantae</taxon>
        <taxon>Streptophyta</taxon>
        <taxon>Embryophyta</taxon>
        <taxon>Tracheophyta</taxon>
        <taxon>Spermatophyta</taxon>
        <taxon>Magnoliopsida</taxon>
        <taxon>eudicotyledons</taxon>
        <taxon>Gunneridae</taxon>
        <taxon>Pentapetalae</taxon>
        <taxon>asterids</taxon>
        <taxon>lamiids</taxon>
        <taxon>Lamiales</taxon>
        <taxon>Bignoniaceae</taxon>
        <taxon>Crescentiina</taxon>
        <taxon>Tabebuia alliance</taxon>
        <taxon>Handroanthus</taxon>
    </lineage>
</organism>
<comment type="caution">
    <text evidence="2">The sequence shown here is derived from an EMBL/GenBank/DDBJ whole genome shotgun (WGS) entry which is preliminary data.</text>
</comment>
<feature type="region of interest" description="Disordered" evidence="1">
    <location>
        <begin position="57"/>
        <end position="108"/>
    </location>
</feature>
<dbReference type="OrthoDB" id="1911032at2759"/>
<reference evidence="3" key="1">
    <citation type="journal article" date="2018" name="Gigascience">
        <title>Genome assembly of the Pink Ipe (Handroanthus impetiginosus, Bignoniaceae), a highly valued, ecologically keystone Neotropical timber forest tree.</title>
        <authorList>
            <person name="Silva-Junior O.B."/>
            <person name="Grattapaglia D."/>
            <person name="Novaes E."/>
            <person name="Collevatti R.G."/>
        </authorList>
    </citation>
    <scope>NUCLEOTIDE SEQUENCE [LARGE SCALE GENOMIC DNA]</scope>
    <source>
        <strain evidence="3">cv. UFG-1</strain>
    </source>
</reference>
<feature type="compositionally biased region" description="Basic and acidic residues" evidence="1">
    <location>
        <begin position="387"/>
        <end position="397"/>
    </location>
</feature>
<keyword evidence="3" id="KW-1185">Reference proteome</keyword>
<feature type="compositionally biased region" description="Polar residues" evidence="1">
    <location>
        <begin position="213"/>
        <end position="226"/>
    </location>
</feature>
<accession>A0A2G9HF76</accession>
<feature type="region of interest" description="Disordered" evidence="1">
    <location>
        <begin position="276"/>
        <end position="310"/>
    </location>
</feature>
<protein>
    <submittedName>
        <fullName evidence="2">Uncharacterized protein</fullName>
    </submittedName>
</protein>
<feature type="region of interest" description="Disordered" evidence="1">
    <location>
        <begin position="144"/>
        <end position="174"/>
    </location>
</feature>
<feature type="compositionally biased region" description="Basic and acidic residues" evidence="1">
    <location>
        <begin position="64"/>
        <end position="87"/>
    </location>
</feature>
<sequence>MDASPPAFEANGRDECWKPKVVDDFSVDKEYETENAPGKDEENGFLQQLNSWEKDADALSFQTQDKENEQRNPEPEHESYVTGEEFRQCNGSEPRDSSSSQNAASDLSNTEANLFTDKNVLECEIPELDVCYKEVTHHIVKDICVDEGRPEKDKSMIESSKDDKSDYLFAQPPNDSVHYKATEASLLESANVLSANRCGSNEGNDDELVAQGRQKSSSEDSVQTDEANCGATGKSPSDSSEEVSLVDRELTTQGLGSQSFLGSFLNTLDAEGDKVTALPDQISNGKAASESPESSAEAGGSEEDVQTSSLLYNRKVESGSITFNFNSEHVDKQQLDSGDVHDHKDAHADNLTNPEQVQCTSSSIENLQEQSLIVKGGNPDGSSATSHVHEQSPECKDGNTNGFPADGPVQFPANTSQSSANDEVQGAEPNVVKHEQKSSNVSLVNQLQYDEGETSFSQAGLVTYSGPIAYSGSLSYRSDGSATSGRSFAFPVLQSEWNSSPVRMAKADRKHLRKHKGWRSGLLCCRF</sequence>
<feature type="region of interest" description="Disordered" evidence="1">
    <location>
        <begin position="196"/>
        <end position="252"/>
    </location>
</feature>
<feature type="compositionally biased region" description="Basic and acidic residues" evidence="1">
    <location>
        <begin position="144"/>
        <end position="166"/>
    </location>
</feature>
<dbReference type="GO" id="GO:0009786">
    <property type="term" value="P:regulation of asymmetric cell division"/>
    <property type="evidence" value="ECO:0007669"/>
    <property type="project" value="InterPro"/>
</dbReference>
<dbReference type="PANTHER" id="PTHR33914">
    <property type="entry name" value="18S PRE-RIBOSOMAL ASSEMBLY PROTEIN GAR2-LIKE PROTEIN"/>
    <property type="match status" value="1"/>
</dbReference>
<dbReference type="AlphaFoldDB" id="A0A2G9HF76"/>
<feature type="compositionally biased region" description="Low complexity" evidence="1">
    <location>
        <begin position="97"/>
        <end position="108"/>
    </location>
</feature>